<dbReference type="Proteomes" id="UP000292262">
    <property type="component" value="Unassembled WGS sequence"/>
</dbReference>
<evidence type="ECO:0000313" key="2">
    <source>
        <dbReference type="EMBL" id="RZS93869.1"/>
    </source>
</evidence>
<organism evidence="2 3">
    <name type="scientific">Aquimarina brevivitae</name>
    <dbReference type="NCBI Taxonomy" id="323412"/>
    <lineage>
        <taxon>Bacteria</taxon>
        <taxon>Pseudomonadati</taxon>
        <taxon>Bacteroidota</taxon>
        <taxon>Flavobacteriia</taxon>
        <taxon>Flavobacteriales</taxon>
        <taxon>Flavobacteriaceae</taxon>
        <taxon>Aquimarina</taxon>
    </lineage>
</organism>
<feature type="signal peptide" evidence="1">
    <location>
        <begin position="1"/>
        <end position="19"/>
    </location>
</feature>
<evidence type="ECO:0000313" key="3">
    <source>
        <dbReference type="Proteomes" id="UP000292262"/>
    </source>
</evidence>
<reference evidence="2 3" key="1">
    <citation type="submission" date="2019-02" db="EMBL/GenBank/DDBJ databases">
        <title>Genomic Encyclopedia of Type Strains, Phase IV (KMG-IV): sequencing the most valuable type-strain genomes for metagenomic binning, comparative biology and taxonomic classification.</title>
        <authorList>
            <person name="Goeker M."/>
        </authorList>
    </citation>
    <scope>NUCLEOTIDE SEQUENCE [LARGE SCALE GENOMIC DNA]</scope>
    <source>
        <strain evidence="2 3">DSM 17196</strain>
    </source>
</reference>
<evidence type="ECO:0000256" key="1">
    <source>
        <dbReference type="SAM" id="SignalP"/>
    </source>
</evidence>
<sequence length="987" mass="114909">MKKLLLTLWLLSFFNFVSAQENPTLGVGLESLTMKKGTIDVEVLTEIISDKQKELKEEALKRFMLKLFPETNYTTKYYIQNSMNLLLNEKNPEVIEKEILELTTNYALALGTAYALYRKKRDTLDLSNNILEKVNYSAYEQKTGIYQKNEIRKYKKLLDENRAGLFKSNLLRQEFEVYRLKKDLMNNKNRELFISKIDSLKVSNEEYDKKSKRLYKIKQRRGIDEANETYNRIKDLAFKIREQIGKLESNNKEELYDLLEKLKIQELYKKVEKKNENTDSLIRLLNEFRVDNILKRDEKNIPNQKIDLPFELVVDVTSSALSEIKELRGKGFFKNKIDYRNGNFYKSLSSTDAGLKLKIDLDSLHIRVKEKVEPYVLYYDVIKELIKETNFSDKKSDEIIDELKNRVINILSSDLSSLSNLNDTSLKTFLTNIDNRNQLIDVFEKIISLKNQFKVIGNTGSFQIEFLNKLQNNLIAIDEYNKIYTNSNSLKPLIDEDYNSLNELSDVPLGLLNYLIIETKEIPDTGSIKAQAKFINDQISQIKRTKEIEDFKKIYQIINNSFNEIKDSSPEIEPLSTYLNISLNIDTLSALNKRIQDVKDKIKTYQEKFPKTKIEETIKENLKFIIEDKNFINNSIQELSNEILNGKIKFKDSVIKDATTVNRTTKLITELYARMNKIRLTNNFTLLDINYMDTTLKEILIELEIKDPFDNNEFNEYLKDFAIKVTPLLKIKKLQTINKLGKYDKSLLTLFEFIGNLNNLDKAETFKSIVDMIRTGSEEVEANLPDTKFKESYLLFINAMKKYTLINVNENYVEVDVASFLTDLEVYFNRNDASRFSLYLSLGLNQNLFFAGDTEFPGIEERINNIGFASEKLGLRLRLHSFKRYGGYENVIKDDIYLNKNAPFINDWYAIVYGSGLLYSLANTSTNENFDFTHIGIGTGFRFYNALDINFMVGFPFIKDKNFGDKAFVGMGFDIPLGEYLEKLGNK</sequence>
<comment type="caution">
    <text evidence="2">The sequence shown here is derived from an EMBL/GenBank/DDBJ whole genome shotgun (WGS) entry which is preliminary data.</text>
</comment>
<dbReference type="EMBL" id="SGXE01000002">
    <property type="protein sequence ID" value="RZS93869.1"/>
    <property type="molecule type" value="Genomic_DNA"/>
</dbReference>
<keyword evidence="3" id="KW-1185">Reference proteome</keyword>
<name>A0A4V2F5S8_9FLAO</name>
<gene>
    <name evidence="2" type="ORF">EV197_2450</name>
</gene>
<dbReference type="AlphaFoldDB" id="A0A4V2F5S8"/>
<accession>A0A4V2F5S8</accession>
<proteinExistence type="predicted"/>
<feature type="chain" id="PRO_5020341131" evidence="1">
    <location>
        <begin position="20"/>
        <end position="987"/>
    </location>
</feature>
<keyword evidence="1" id="KW-0732">Signal</keyword>
<protein>
    <submittedName>
        <fullName evidence="2">Uncharacterized protein</fullName>
    </submittedName>
</protein>